<evidence type="ECO:0000313" key="12">
    <source>
        <dbReference type="EMBL" id="KAA1107294.1"/>
    </source>
</evidence>
<dbReference type="PRINTS" id="PR00734">
    <property type="entry name" value="GLHYDRLASE7"/>
</dbReference>
<evidence type="ECO:0000256" key="6">
    <source>
        <dbReference type="ARBA" id="ARBA00023277"/>
    </source>
</evidence>
<sequence>MIGKAVLVWFSILQAISNVDSQSASRFEAEPNLPLEIQTCTVGKGCKRIPGSITLDANWRSVKDLSGRRDCFNGTAWDKSLCPDPETCAKNCALGTIDYEKEKIATHGNLVNLKLFKDNGRDGSRIYLLDAQDRYQVFFLLNKELSFDVDVSRSSCGVASGIYFSAMKPDGGKSSTNQAGSKYGTGYCDAQGPRDMHFVEGRANLAIGPAGGEGEVGYACPELDVWEANSISQAFTVHNCQDAKATVCRGEKCRGLCDGPGCDFASFRMGNTSFYGPSKTVDTTKKFTVVTQFITSDNTDNGELVEIRRFYKQGGRIIQNSKVNLPNASTFDSITNQFCDQIETIFGRSGGFRKLGGLGKMGAAMRNGMVLVMTIWADKVRGMSWLDGENSDKTHQKPGSARGTCPPGAGQPSNMKKHNPDAAVEFSDIRVGPIESNFNFKPQAM</sequence>
<keyword evidence="3 11" id="KW-0732">Signal</keyword>
<keyword evidence="6" id="KW-0119">Carbohydrate metabolism</keyword>
<feature type="region of interest" description="Disordered" evidence="10">
    <location>
        <begin position="387"/>
        <end position="421"/>
    </location>
</feature>
<dbReference type="GO" id="GO:0030245">
    <property type="term" value="P:cellulose catabolic process"/>
    <property type="evidence" value="ECO:0007669"/>
    <property type="project" value="UniProtKB-KW"/>
</dbReference>
<evidence type="ECO:0000256" key="8">
    <source>
        <dbReference type="ARBA" id="ARBA00023326"/>
    </source>
</evidence>
<keyword evidence="7 9" id="KW-0326">Glycosidase</keyword>
<name>A0A5B0RG54_PUCGR</name>
<feature type="chain" id="PRO_5033474598" description="Glucanase" evidence="11">
    <location>
        <begin position="22"/>
        <end position="445"/>
    </location>
</feature>
<comment type="catalytic activity">
    <reaction evidence="1">
        <text>Hydrolysis of (1-&gt;4)-beta-D-glucosidic linkages in cellulose and cellotetraose, releasing cellobiose from the non-reducing ends of the chains.</text>
        <dbReference type="EC" id="3.2.1.91"/>
    </reaction>
</comment>
<dbReference type="SUPFAM" id="SSF49899">
    <property type="entry name" value="Concanavalin A-like lectins/glucanases"/>
    <property type="match status" value="1"/>
</dbReference>
<proteinExistence type="inferred from homology"/>
<dbReference type="PANTHER" id="PTHR33753:SF2">
    <property type="entry name" value="GLYCOSIDE HYDROLASE FAMILY 7 PROTEIN"/>
    <property type="match status" value="1"/>
</dbReference>
<dbReference type="EMBL" id="VSWC01000029">
    <property type="protein sequence ID" value="KAA1107294.1"/>
    <property type="molecule type" value="Genomic_DNA"/>
</dbReference>
<evidence type="ECO:0000256" key="10">
    <source>
        <dbReference type="SAM" id="MobiDB-lite"/>
    </source>
</evidence>
<evidence type="ECO:0000313" key="15">
    <source>
        <dbReference type="Proteomes" id="UP000325313"/>
    </source>
</evidence>
<accession>A0A5B0RG54</accession>
<gene>
    <name evidence="12" type="ORF">PGT21_009273</name>
    <name evidence="13" type="ORF">PGTUg99_036230</name>
</gene>
<dbReference type="AlphaFoldDB" id="A0A5B0RG54"/>
<evidence type="ECO:0000256" key="9">
    <source>
        <dbReference type="RuleBase" id="RU361164"/>
    </source>
</evidence>
<dbReference type="EC" id="3.2.1.-" evidence="9"/>
<evidence type="ECO:0000256" key="3">
    <source>
        <dbReference type="ARBA" id="ARBA00022729"/>
    </source>
</evidence>
<dbReference type="GO" id="GO:0016162">
    <property type="term" value="F:cellulose 1,4-beta-cellobiosidase activity"/>
    <property type="evidence" value="ECO:0007669"/>
    <property type="project" value="UniProtKB-EC"/>
</dbReference>
<evidence type="ECO:0000256" key="1">
    <source>
        <dbReference type="ARBA" id="ARBA00001641"/>
    </source>
</evidence>
<dbReference type="InterPro" id="IPR037019">
    <property type="entry name" value="Glyco_hydro_7_sf"/>
</dbReference>
<dbReference type="Proteomes" id="UP000325313">
    <property type="component" value="Unassembled WGS sequence"/>
</dbReference>
<feature type="signal peptide" evidence="11">
    <location>
        <begin position="1"/>
        <end position="21"/>
    </location>
</feature>
<dbReference type="InterPro" id="IPR013320">
    <property type="entry name" value="ConA-like_dom_sf"/>
</dbReference>
<protein>
    <recommendedName>
        <fullName evidence="9">Glucanase</fullName>
        <ecNumber evidence="9">3.2.1.-</ecNumber>
    </recommendedName>
</protein>
<dbReference type="OrthoDB" id="412382at2759"/>
<evidence type="ECO:0000313" key="13">
    <source>
        <dbReference type="EMBL" id="KAA1124871.1"/>
    </source>
</evidence>
<keyword evidence="14" id="KW-1185">Reference proteome</keyword>
<keyword evidence="8 9" id="KW-0624">Polysaccharide degradation</keyword>
<keyword evidence="4 9" id="KW-0378">Hydrolase</keyword>
<evidence type="ECO:0000256" key="2">
    <source>
        <dbReference type="ARBA" id="ARBA00006044"/>
    </source>
</evidence>
<dbReference type="CDD" id="cd07999">
    <property type="entry name" value="GH7_CBH_EG"/>
    <property type="match status" value="1"/>
</dbReference>
<comment type="similarity">
    <text evidence="2 9">Belongs to the glycosyl hydrolase 7 (cellulase C) family.</text>
</comment>
<dbReference type="Pfam" id="PF00840">
    <property type="entry name" value="Glyco_hydro_7"/>
    <property type="match status" value="1"/>
</dbReference>
<evidence type="ECO:0000256" key="7">
    <source>
        <dbReference type="ARBA" id="ARBA00023295"/>
    </source>
</evidence>
<comment type="caution">
    <text evidence="13">The sequence shown here is derived from an EMBL/GenBank/DDBJ whole genome shotgun (WGS) entry which is preliminary data.</text>
</comment>
<dbReference type="InterPro" id="IPR001722">
    <property type="entry name" value="Glyco_hydro_7"/>
</dbReference>
<keyword evidence="5 9" id="KW-0136">Cellulose degradation</keyword>
<evidence type="ECO:0000313" key="14">
    <source>
        <dbReference type="Proteomes" id="UP000324748"/>
    </source>
</evidence>
<dbReference type="PANTHER" id="PTHR33753">
    <property type="entry name" value="1,4-BETA-D-GLUCAN CELLOBIOHYDROLASE B"/>
    <property type="match status" value="1"/>
</dbReference>
<dbReference type="EMBL" id="VDEP01000203">
    <property type="protein sequence ID" value="KAA1124871.1"/>
    <property type="molecule type" value="Genomic_DNA"/>
</dbReference>
<reference evidence="14 15" key="1">
    <citation type="submission" date="2019-05" db="EMBL/GenBank/DDBJ databases">
        <title>Emergence of the Ug99 lineage of the wheat stem rust pathogen through somatic hybridization.</title>
        <authorList>
            <person name="Li F."/>
            <person name="Upadhyaya N.M."/>
            <person name="Sperschneider J."/>
            <person name="Matny O."/>
            <person name="Nguyen-Phuc H."/>
            <person name="Mago R."/>
            <person name="Raley C."/>
            <person name="Miller M.E."/>
            <person name="Silverstein K.A.T."/>
            <person name="Henningsen E."/>
            <person name="Hirsch C.D."/>
            <person name="Visser B."/>
            <person name="Pretorius Z.A."/>
            <person name="Steffenson B.J."/>
            <person name="Schwessinger B."/>
            <person name="Dodds P.N."/>
            <person name="Figueroa M."/>
        </authorList>
    </citation>
    <scope>NUCLEOTIDE SEQUENCE [LARGE SCALE GENOMIC DNA]</scope>
    <source>
        <strain evidence="12">21-0</strain>
        <strain evidence="13 15">Ug99</strain>
    </source>
</reference>
<dbReference type="Proteomes" id="UP000324748">
    <property type="component" value="Unassembled WGS sequence"/>
</dbReference>
<evidence type="ECO:0000256" key="11">
    <source>
        <dbReference type="SAM" id="SignalP"/>
    </source>
</evidence>
<evidence type="ECO:0000256" key="5">
    <source>
        <dbReference type="ARBA" id="ARBA00023001"/>
    </source>
</evidence>
<evidence type="ECO:0000256" key="4">
    <source>
        <dbReference type="ARBA" id="ARBA00022801"/>
    </source>
</evidence>
<organism evidence="13 15">
    <name type="scientific">Puccinia graminis f. sp. tritici</name>
    <dbReference type="NCBI Taxonomy" id="56615"/>
    <lineage>
        <taxon>Eukaryota</taxon>
        <taxon>Fungi</taxon>
        <taxon>Dikarya</taxon>
        <taxon>Basidiomycota</taxon>
        <taxon>Pucciniomycotina</taxon>
        <taxon>Pucciniomycetes</taxon>
        <taxon>Pucciniales</taxon>
        <taxon>Pucciniaceae</taxon>
        <taxon>Puccinia</taxon>
    </lineage>
</organism>
<dbReference type="Gene3D" id="2.70.100.10">
    <property type="entry name" value="Glycoside hydrolase, family 7, domain"/>
    <property type="match status" value="1"/>
</dbReference>